<reference evidence="3" key="1">
    <citation type="journal article" date="2020" name="bioRxiv">
        <title>Comparative genomics of Chlamydomonas.</title>
        <authorList>
            <person name="Craig R.J."/>
            <person name="Hasan A.R."/>
            <person name="Ness R.W."/>
            <person name="Keightley P.D."/>
        </authorList>
    </citation>
    <scope>NUCLEOTIDE SEQUENCE</scope>
    <source>
        <strain evidence="3">CCAP 11/70</strain>
    </source>
</reference>
<gene>
    <name evidence="3" type="ORF">HYH03_007538</name>
</gene>
<dbReference type="GO" id="GO:0005783">
    <property type="term" value="C:endoplasmic reticulum"/>
    <property type="evidence" value="ECO:0007669"/>
    <property type="project" value="TreeGrafter"/>
</dbReference>
<dbReference type="PANTHER" id="PTHR12393:SF6">
    <property type="entry name" value="SPHINGOMYELIN PHOSPHODIESTERASE 2"/>
    <property type="match status" value="1"/>
</dbReference>
<dbReference type="SMART" id="SM00248">
    <property type="entry name" value="ANK"/>
    <property type="match status" value="2"/>
</dbReference>
<dbReference type="GO" id="GO:0030149">
    <property type="term" value="P:sphingolipid catabolic process"/>
    <property type="evidence" value="ECO:0007669"/>
    <property type="project" value="TreeGrafter"/>
</dbReference>
<dbReference type="EMBL" id="JAEHOE010000032">
    <property type="protein sequence ID" value="KAG2494180.1"/>
    <property type="molecule type" value="Genomic_DNA"/>
</dbReference>
<keyword evidence="1" id="KW-0175">Coiled coil</keyword>
<dbReference type="SUPFAM" id="SSF48403">
    <property type="entry name" value="Ankyrin repeat"/>
    <property type="match status" value="1"/>
</dbReference>
<dbReference type="InterPro" id="IPR002110">
    <property type="entry name" value="Ankyrin_rpt"/>
</dbReference>
<comment type="caution">
    <text evidence="3">The sequence shown here is derived from an EMBL/GenBank/DDBJ whole genome shotgun (WGS) entry which is preliminary data.</text>
</comment>
<dbReference type="GO" id="GO:0046513">
    <property type="term" value="P:ceramide biosynthetic process"/>
    <property type="evidence" value="ECO:0007669"/>
    <property type="project" value="TreeGrafter"/>
</dbReference>
<feature type="compositionally biased region" description="Basic and acidic residues" evidence="2">
    <location>
        <begin position="664"/>
        <end position="673"/>
    </location>
</feature>
<accession>A0A835Y860</accession>
<feature type="compositionally biased region" description="Basic residues" evidence="2">
    <location>
        <begin position="687"/>
        <end position="696"/>
    </location>
</feature>
<feature type="compositionally biased region" description="Low complexity" evidence="2">
    <location>
        <begin position="647"/>
        <end position="661"/>
    </location>
</feature>
<dbReference type="Proteomes" id="UP000612055">
    <property type="component" value="Unassembled WGS sequence"/>
</dbReference>
<feature type="coiled-coil region" evidence="1">
    <location>
        <begin position="500"/>
        <end position="543"/>
    </location>
</feature>
<evidence type="ECO:0000256" key="2">
    <source>
        <dbReference type="SAM" id="MobiDB-lite"/>
    </source>
</evidence>
<dbReference type="Pfam" id="PF00023">
    <property type="entry name" value="Ank"/>
    <property type="match status" value="1"/>
</dbReference>
<keyword evidence="4" id="KW-1185">Reference proteome</keyword>
<name>A0A835Y860_9CHLO</name>
<dbReference type="Gene3D" id="1.25.40.20">
    <property type="entry name" value="Ankyrin repeat-containing domain"/>
    <property type="match status" value="1"/>
</dbReference>
<organism evidence="3 4">
    <name type="scientific">Edaphochlamys debaryana</name>
    <dbReference type="NCBI Taxonomy" id="47281"/>
    <lineage>
        <taxon>Eukaryota</taxon>
        <taxon>Viridiplantae</taxon>
        <taxon>Chlorophyta</taxon>
        <taxon>core chlorophytes</taxon>
        <taxon>Chlorophyceae</taxon>
        <taxon>CS clade</taxon>
        <taxon>Chlamydomonadales</taxon>
        <taxon>Chlamydomonadales incertae sedis</taxon>
        <taxon>Edaphochlamys</taxon>
    </lineage>
</organism>
<dbReference type="GO" id="GO:0071944">
    <property type="term" value="C:cell periphery"/>
    <property type="evidence" value="ECO:0007669"/>
    <property type="project" value="TreeGrafter"/>
</dbReference>
<dbReference type="GO" id="GO:0016020">
    <property type="term" value="C:membrane"/>
    <property type="evidence" value="ECO:0007669"/>
    <property type="project" value="TreeGrafter"/>
</dbReference>
<dbReference type="GO" id="GO:0004620">
    <property type="term" value="F:phospholipase activity"/>
    <property type="evidence" value="ECO:0007669"/>
    <property type="project" value="TreeGrafter"/>
</dbReference>
<evidence type="ECO:0000313" key="3">
    <source>
        <dbReference type="EMBL" id="KAG2494180.1"/>
    </source>
</evidence>
<dbReference type="PANTHER" id="PTHR12393">
    <property type="entry name" value="SPHINGOMYELIN PHOSPHODIESTERASE RELATED"/>
    <property type="match status" value="1"/>
</dbReference>
<dbReference type="InterPro" id="IPR036770">
    <property type="entry name" value="Ankyrin_rpt-contain_sf"/>
</dbReference>
<dbReference type="AlphaFoldDB" id="A0A835Y860"/>
<protein>
    <submittedName>
        <fullName evidence="3">Uncharacterized protein</fullName>
    </submittedName>
</protein>
<evidence type="ECO:0000256" key="1">
    <source>
        <dbReference type="SAM" id="Coils"/>
    </source>
</evidence>
<proteinExistence type="predicted"/>
<feature type="region of interest" description="Disordered" evidence="2">
    <location>
        <begin position="643"/>
        <end position="696"/>
    </location>
</feature>
<sequence>MARCLRQALGPLGGPAAEVWRLPELLGCVAPFLDPNEAAWSFIHVNKAAAAAAYCDNGQPVSRSVSLSWVVDSGLLTTLAGRIHARAMCYRLTRRQRVDFLCRCAAAGCSLESLEGAVVAAGLSPPPTDMLVAAAAAGRLATCRWLVEGVGCPGLHQLACLCLISAAGPGPGVVEEARAWLAPADLEGWSAEQEAEAVRGDLAAVKGFLFDSQAEEEEEMAKDPCLLWQSALGSLQARRDLDQSPDVWPPWAVCTEEFYCGPHAPLAVARLAQQIESDPEFSIVDCPALYAAAKAGHTEAVRFLLSRGAQPDADLPDMEAEAASRNGHVGVLQALHEAGCLGDPARCFQEGLEAGSLPVVEWLAGTFGIAALSEHGLLLYHAARSGSVQLLMALPGLLSSAFPGWDMFPGFCSEDAASSGCEEAVEWVVGEAGVPDEHHNGLYFAASHGDLRMVQRLRKLGCPYSAGDAEALAEAASRVPASAAALPWLEEPSCPASWEAAAAEARAAVEAKDRERARAEAERAQAQAKFKALMEAHAQARAQAQAQAQAQAAAAQAIPATAYGLQAAPFPPIDSQEADPFEDVDIDAIIAAHSRVAQPQESEDLTYDEIDAAVTRAEALYGAQAAGRPHGAQAGPSVAALAGQPHGALAGPSQAAQAGQQRPCYEEQPRRSDDEDEGAEVLGANCGRRRRRIQGV</sequence>
<evidence type="ECO:0000313" key="4">
    <source>
        <dbReference type="Proteomes" id="UP000612055"/>
    </source>
</evidence>